<evidence type="ECO:0000313" key="1">
    <source>
        <dbReference type="EMBL" id="TDC16401.1"/>
    </source>
</evidence>
<evidence type="ECO:0000313" key="2">
    <source>
        <dbReference type="Proteomes" id="UP000295075"/>
    </source>
</evidence>
<sequence>MRVTVDDLRKAFESEVGRRWTAGQWVRWLNASSVLQGQTFRNVVLIRLQLPDALWVGDREAWQRRGRQVVRGQSGIRVVTGERRTDRVVGSVQGHGVGTLWDVSQTEGRPVLLPSVDAGSGVTPRRLLEALTSVAGGLGYGVREQELAPEAGGSVTDVRRRRIILDADLDVPSASVALAHEVAHLRMHKLSSGQVCGGLSELEAESVAYTVLARFGCPMDGSSSGRLFAAARGVGRKPSARLVETLGGRVVSAAGRLIKDTGQKLTRSGSRREAEIWAHADLGRDDLGPRM</sequence>
<accession>A0A4R4P2A9</accession>
<protein>
    <recommendedName>
        <fullName evidence="3">ImmA/IrrE family metallo-endopeptidase</fullName>
    </recommendedName>
</protein>
<dbReference type="RefSeq" id="WP_132414787.1">
    <property type="nucleotide sequence ID" value="NZ_SMKA01000311.1"/>
</dbReference>
<dbReference type="OrthoDB" id="7605626at2"/>
<dbReference type="Proteomes" id="UP000295075">
    <property type="component" value="Unassembled WGS sequence"/>
</dbReference>
<dbReference type="EMBL" id="SMKA01000311">
    <property type="protein sequence ID" value="TDC16401.1"/>
    <property type="molecule type" value="Genomic_DNA"/>
</dbReference>
<name>A0A4R4P2A9_9ACTN</name>
<evidence type="ECO:0008006" key="3">
    <source>
        <dbReference type="Google" id="ProtNLM"/>
    </source>
</evidence>
<keyword evidence="2" id="KW-1185">Reference proteome</keyword>
<dbReference type="AlphaFoldDB" id="A0A4R4P2A9"/>
<proteinExistence type="predicted"/>
<gene>
    <name evidence="1" type="ORF">E1261_39015</name>
</gene>
<comment type="caution">
    <text evidence="1">The sequence shown here is derived from an EMBL/GenBank/DDBJ whole genome shotgun (WGS) entry which is preliminary data.</text>
</comment>
<organism evidence="1 2">
    <name type="scientific">Kribbella albertanoniae</name>
    <dbReference type="NCBI Taxonomy" id="1266829"/>
    <lineage>
        <taxon>Bacteria</taxon>
        <taxon>Bacillati</taxon>
        <taxon>Actinomycetota</taxon>
        <taxon>Actinomycetes</taxon>
        <taxon>Propionibacteriales</taxon>
        <taxon>Kribbellaceae</taxon>
        <taxon>Kribbella</taxon>
    </lineage>
</organism>
<reference evidence="1 2" key="1">
    <citation type="submission" date="2019-03" db="EMBL/GenBank/DDBJ databases">
        <title>Draft genome sequences of novel Actinobacteria.</title>
        <authorList>
            <person name="Sahin N."/>
            <person name="Ay H."/>
            <person name="Saygin H."/>
        </authorList>
    </citation>
    <scope>NUCLEOTIDE SEQUENCE [LARGE SCALE GENOMIC DNA]</scope>
    <source>
        <strain evidence="1 2">JCM 30547</strain>
    </source>
</reference>